<gene>
    <name evidence="9" type="ORF">N7472_001621</name>
</gene>
<evidence type="ECO:0000256" key="5">
    <source>
        <dbReference type="ARBA" id="ARBA00022989"/>
    </source>
</evidence>
<evidence type="ECO:0000256" key="7">
    <source>
        <dbReference type="SAM" id="Phobius"/>
    </source>
</evidence>
<feature type="transmembrane region" description="Helical" evidence="7">
    <location>
        <begin position="158"/>
        <end position="181"/>
    </location>
</feature>
<comment type="caution">
    <text evidence="9">The sequence shown here is derived from an EMBL/GenBank/DDBJ whole genome shotgun (WGS) entry which is preliminary data.</text>
</comment>
<feature type="domain" description="Cytochrome b561" evidence="8">
    <location>
        <begin position="27"/>
        <end position="149"/>
    </location>
</feature>
<evidence type="ECO:0000256" key="1">
    <source>
        <dbReference type="ARBA" id="ARBA00004370"/>
    </source>
</evidence>
<keyword evidence="10" id="KW-1185">Reference proteome</keyword>
<dbReference type="GO" id="GO:0016020">
    <property type="term" value="C:membrane"/>
    <property type="evidence" value="ECO:0007669"/>
    <property type="project" value="UniProtKB-SubCell"/>
</dbReference>
<evidence type="ECO:0000256" key="3">
    <source>
        <dbReference type="ARBA" id="ARBA00022692"/>
    </source>
</evidence>
<keyword evidence="3 7" id="KW-0812">Transmembrane</keyword>
<evidence type="ECO:0000313" key="9">
    <source>
        <dbReference type="EMBL" id="KAJ5205173.1"/>
    </source>
</evidence>
<keyword evidence="5 7" id="KW-1133">Transmembrane helix</keyword>
<sequence length="187" mass="20486">MEVSIPPSEEDPSYAAFRNTIRKKKTAHAVLMIVAFVVMFPFFALGLHVFPSKWTVNIHGTFQLLALAVAIAGLGVGVSMARQIELIDSYHTVLGIIIVASLALFQPAMGMLQHMFFRKTGRKGPFAYIHRWFGRLMMILGITNVGLGFKLAQGPRGAVIATCVVAGIVAMGYIVLVSWIGRPRRSN</sequence>
<dbReference type="Pfam" id="PF03188">
    <property type="entry name" value="Cytochrom_B561"/>
    <property type="match status" value="1"/>
</dbReference>
<dbReference type="Gene3D" id="1.20.120.1770">
    <property type="match status" value="1"/>
</dbReference>
<evidence type="ECO:0000313" key="10">
    <source>
        <dbReference type="Proteomes" id="UP001150879"/>
    </source>
</evidence>
<feature type="transmembrane region" description="Helical" evidence="7">
    <location>
        <begin position="27"/>
        <end position="50"/>
    </location>
</feature>
<feature type="transmembrane region" description="Helical" evidence="7">
    <location>
        <begin position="132"/>
        <end position="152"/>
    </location>
</feature>
<dbReference type="PANTHER" id="PTHR47797:SF1">
    <property type="entry name" value="CYTOCHROME B561 DOMAIN-CONTAINING PROTEIN-RELATED"/>
    <property type="match status" value="1"/>
</dbReference>
<keyword evidence="6 7" id="KW-0472">Membrane</keyword>
<reference evidence="9" key="1">
    <citation type="submission" date="2022-11" db="EMBL/GenBank/DDBJ databases">
        <authorList>
            <person name="Petersen C."/>
        </authorList>
    </citation>
    <scope>NUCLEOTIDE SEQUENCE</scope>
    <source>
        <strain evidence="9">IBT 16849</strain>
    </source>
</reference>
<proteinExistence type="predicted"/>
<keyword evidence="4" id="KW-0249">Electron transport</keyword>
<evidence type="ECO:0000259" key="8">
    <source>
        <dbReference type="SMART" id="SM00665"/>
    </source>
</evidence>
<evidence type="ECO:0000256" key="4">
    <source>
        <dbReference type="ARBA" id="ARBA00022982"/>
    </source>
</evidence>
<reference evidence="9" key="2">
    <citation type="journal article" date="2023" name="IMA Fungus">
        <title>Comparative genomic study of the Penicillium genus elucidates a diverse pangenome and 15 lateral gene transfer events.</title>
        <authorList>
            <person name="Petersen C."/>
            <person name="Sorensen T."/>
            <person name="Nielsen M.R."/>
            <person name="Sondergaard T.E."/>
            <person name="Sorensen J.L."/>
            <person name="Fitzpatrick D.A."/>
            <person name="Frisvad J.C."/>
            <person name="Nielsen K.L."/>
        </authorList>
    </citation>
    <scope>NUCLEOTIDE SEQUENCE</scope>
    <source>
        <strain evidence="9">IBT 16849</strain>
    </source>
</reference>
<dbReference type="InterPro" id="IPR006593">
    <property type="entry name" value="Cyt_b561/ferric_Rdtase_TM"/>
</dbReference>
<dbReference type="SMART" id="SM00665">
    <property type="entry name" value="B561"/>
    <property type="match status" value="1"/>
</dbReference>
<dbReference type="Proteomes" id="UP001150879">
    <property type="component" value="Unassembled WGS sequence"/>
</dbReference>
<evidence type="ECO:0000256" key="6">
    <source>
        <dbReference type="ARBA" id="ARBA00023136"/>
    </source>
</evidence>
<accession>A0A9W9T0R1</accession>
<keyword evidence="2" id="KW-0813">Transport</keyword>
<comment type="subcellular location">
    <subcellularLocation>
        <location evidence="1">Membrane</location>
    </subcellularLocation>
</comment>
<dbReference type="CDD" id="cd08760">
    <property type="entry name" value="Cyt_b561_FRRS1_like"/>
    <property type="match status" value="1"/>
</dbReference>
<feature type="transmembrane region" description="Helical" evidence="7">
    <location>
        <begin position="93"/>
        <end position="112"/>
    </location>
</feature>
<dbReference type="AlphaFoldDB" id="A0A9W9T0R1"/>
<dbReference type="EMBL" id="JAPQKP010000002">
    <property type="protein sequence ID" value="KAJ5205173.1"/>
    <property type="molecule type" value="Genomic_DNA"/>
</dbReference>
<evidence type="ECO:0000256" key="2">
    <source>
        <dbReference type="ARBA" id="ARBA00022448"/>
    </source>
</evidence>
<protein>
    <recommendedName>
        <fullName evidence="8">Cytochrome b561 domain-containing protein</fullName>
    </recommendedName>
</protein>
<name>A0A9W9T0R1_9EURO</name>
<dbReference type="PANTHER" id="PTHR47797">
    <property type="entry name" value="DEHYDROGENASE, PUTATIVE (AFU_ORTHOLOGUE AFUA_8G05805)-RELATED"/>
    <property type="match status" value="1"/>
</dbReference>
<feature type="transmembrane region" description="Helical" evidence="7">
    <location>
        <begin position="62"/>
        <end position="81"/>
    </location>
</feature>
<organism evidence="9 10">
    <name type="scientific">Penicillium cf. griseofulvum</name>
    <dbReference type="NCBI Taxonomy" id="2972120"/>
    <lineage>
        <taxon>Eukaryota</taxon>
        <taxon>Fungi</taxon>
        <taxon>Dikarya</taxon>
        <taxon>Ascomycota</taxon>
        <taxon>Pezizomycotina</taxon>
        <taxon>Eurotiomycetes</taxon>
        <taxon>Eurotiomycetidae</taxon>
        <taxon>Eurotiales</taxon>
        <taxon>Aspergillaceae</taxon>
        <taxon>Penicillium</taxon>
    </lineage>
</organism>